<evidence type="ECO:0000256" key="3">
    <source>
        <dbReference type="ARBA" id="ARBA00022517"/>
    </source>
</evidence>
<dbReference type="GeneID" id="19165695"/>
<comment type="caution">
    <text evidence="12">The sequence shown here is derived from an EMBL/GenBank/DDBJ whole genome shotgun (WGS) entry which is preliminary data.</text>
</comment>
<dbReference type="Proteomes" id="UP000019478">
    <property type="component" value="Unassembled WGS sequence"/>
</dbReference>
<evidence type="ECO:0000313" key="12">
    <source>
        <dbReference type="EMBL" id="EXJ93005.1"/>
    </source>
</evidence>
<dbReference type="Pfam" id="PF12171">
    <property type="entry name" value="zf-C2H2_jaz"/>
    <property type="match status" value="1"/>
</dbReference>
<dbReference type="eggNOG" id="KOG2785">
    <property type="taxonomic scope" value="Eukaryota"/>
</dbReference>
<evidence type="ECO:0000256" key="5">
    <source>
        <dbReference type="ARBA" id="ARBA00022737"/>
    </source>
</evidence>
<evidence type="ECO:0000256" key="7">
    <source>
        <dbReference type="ARBA" id="ARBA00022833"/>
    </source>
</evidence>
<comment type="similarity">
    <text evidence="8">Belongs to the REI1 family.</text>
</comment>
<keyword evidence="2" id="KW-0963">Cytoplasm</keyword>
<feature type="region of interest" description="Disordered" evidence="10">
    <location>
        <begin position="296"/>
        <end position="376"/>
    </location>
</feature>
<gene>
    <name evidence="12" type="ORF">A1O3_01561</name>
</gene>
<dbReference type="HOGENOM" id="CLU_018787_1_2_1"/>
<dbReference type="SUPFAM" id="SSF57667">
    <property type="entry name" value="beta-beta-alpha zinc fingers"/>
    <property type="match status" value="2"/>
</dbReference>
<keyword evidence="7" id="KW-0862">Zinc</keyword>
<accession>W9YTK5</accession>
<feature type="domain" description="C2H2-type" evidence="11">
    <location>
        <begin position="15"/>
        <end position="39"/>
    </location>
</feature>
<dbReference type="Pfam" id="PF12756">
    <property type="entry name" value="zf-C2H2_2"/>
    <property type="match status" value="1"/>
</dbReference>
<keyword evidence="6 9" id="KW-0863">Zinc-finger</keyword>
<reference evidence="12 13" key="1">
    <citation type="submission" date="2013-03" db="EMBL/GenBank/DDBJ databases">
        <title>The Genome Sequence of Capronia epimyces CBS 606.96.</title>
        <authorList>
            <consortium name="The Broad Institute Genomics Platform"/>
            <person name="Cuomo C."/>
            <person name="de Hoog S."/>
            <person name="Gorbushina A."/>
            <person name="Walker B."/>
            <person name="Young S.K."/>
            <person name="Zeng Q."/>
            <person name="Gargeya S."/>
            <person name="Fitzgerald M."/>
            <person name="Haas B."/>
            <person name="Abouelleil A."/>
            <person name="Allen A.W."/>
            <person name="Alvarado L."/>
            <person name="Arachchi H.M."/>
            <person name="Berlin A.M."/>
            <person name="Chapman S.B."/>
            <person name="Gainer-Dewar J."/>
            <person name="Goldberg J."/>
            <person name="Griggs A."/>
            <person name="Gujja S."/>
            <person name="Hansen M."/>
            <person name="Howarth C."/>
            <person name="Imamovic A."/>
            <person name="Ireland A."/>
            <person name="Larimer J."/>
            <person name="McCowan C."/>
            <person name="Murphy C."/>
            <person name="Pearson M."/>
            <person name="Poon T.W."/>
            <person name="Priest M."/>
            <person name="Roberts A."/>
            <person name="Saif S."/>
            <person name="Shea T."/>
            <person name="Sisk P."/>
            <person name="Sykes S."/>
            <person name="Wortman J."/>
            <person name="Nusbaum C."/>
            <person name="Birren B."/>
        </authorList>
    </citation>
    <scope>NUCLEOTIDE SEQUENCE [LARGE SCALE GENOMIC DNA]</scope>
    <source>
        <strain evidence="12 13">CBS 606.96</strain>
    </source>
</reference>
<dbReference type="EMBL" id="AMGY01000001">
    <property type="protein sequence ID" value="EXJ93005.1"/>
    <property type="molecule type" value="Genomic_DNA"/>
</dbReference>
<dbReference type="InterPro" id="IPR013087">
    <property type="entry name" value="Znf_C2H2_type"/>
</dbReference>
<organism evidence="12 13">
    <name type="scientific">Capronia epimyces CBS 606.96</name>
    <dbReference type="NCBI Taxonomy" id="1182542"/>
    <lineage>
        <taxon>Eukaryota</taxon>
        <taxon>Fungi</taxon>
        <taxon>Dikarya</taxon>
        <taxon>Ascomycota</taxon>
        <taxon>Pezizomycotina</taxon>
        <taxon>Eurotiomycetes</taxon>
        <taxon>Chaetothyriomycetidae</taxon>
        <taxon>Chaetothyriales</taxon>
        <taxon>Herpotrichiellaceae</taxon>
        <taxon>Capronia</taxon>
    </lineage>
</organism>
<comment type="subcellular location">
    <subcellularLocation>
        <location evidence="1">Cytoplasm</location>
    </subcellularLocation>
</comment>
<dbReference type="GO" id="GO:0005737">
    <property type="term" value="C:cytoplasm"/>
    <property type="evidence" value="ECO:0007669"/>
    <property type="project" value="UniProtKB-SubCell"/>
</dbReference>
<feature type="compositionally biased region" description="Acidic residues" evidence="10">
    <location>
        <begin position="297"/>
        <end position="307"/>
    </location>
</feature>
<dbReference type="GO" id="GO:0042273">
    <property type="term" value="P:ribosomal large subunit biogenesis"/>
    <property type="evidence" value="ECO:0007669"/>
    <property type="project" value="TreeGrafter"/>
</dbReference>
<evidence type="ECO:0000256" key="8">
    <source>
        <dbReference type="ARBA" id="ARBA00034126"/>
    </source>
</evidence>
<feature type="region of interest" description="Disordered" evidence="10">
    <location>
        <begin position="161"/>
        <end position="190"/>
    </location>
</feature>
<evidence type="ECO:0000256" key="6">
    <source>
        <dbReference type="ARBA" id="ARBA00022771"/>
    </source>
</evidence>
<evidence type="ECO:0000259" key="11">
    <source>
        <dbReference type="PROSITE" id="PS50157"/>
    </source>
</evidence>
<feature type="compositionally biased region" description="Polar residues" evidence="10">
    <location>
        <begin position="332"/>
        <end position="344"/>
    </location>
</feature>
<keyword evidence="13" id="KW-1185">Reference proteome</keyword>
<feature type="compositionally biased region" description="Basic and acidic residues" evidence="10">
    <location>
        <begin position="136"/>
        <end position="146"/>
    </location>
</feature>
<protein>
    <recommendedName>
        <fullName evidence="11">C2H2-type domain-containing protein</fullName>
    </recommendedName>
</protein>
<feature type="compositionally biased region" description="Polar residues" evidence="10">
    <location>
        <begin position="486"/>
        <end position="496"/>
    </location>
</feature>
<dbReference type="InterPro" id="IPR041661">
    <property type="entry name" value="ZN622/Rei1/Reh1_Znf-C2H2"/>
</dbReference>
<evidence type="ECO:0000256" key="9">
    <source>
        <dbReference type="PROSITE-ProRule" id="PRU00042"/>
    </source>
</evidence>
<keyword evidence="4" id="KW-0479">Metal-binding</keyword>
<feature type="compositionally biased region" description="Basic and acidic residues" evidence="10">
    <location>
        <begin position="176"/>
        <end position="185"/>
    </location>
</feature>
<dbReference type="SMART" id="SM00355">
    <property type="entry name" value="ZnF_C2H2"/>
    <property type="match status" value="4"/>
</dbReference>
<dbReference type="PROSITE" id="PS50157">
    <property type="entry name" value="ZINC_FINGER_C2H2_2"/>
    <property type="match status" value="1"/>
</dbReference>
<name>W9YTK5_9EURO</name>
<feature type="region of interest" description="Disordered" evidence="10">
    <location>
        <begin position="453"/>
        <end position="516"/>
    </location>
</feature>
<dbReference type="PANTHER" id="PTHR13182">
    <property type="entry name" value="ZINC FINGER PROTEIN 622"/>
    <property type="match status" value="1"/>
</dbReference>
<dbReference type="AlphaFoldDB" id="W9YTK5"/>
<evidence type="ECO:0000256" key="2">
    <source>
        <dbReference type="ARBA" id="ARBA00022490"/>
    </source>
</evidence>
<dbReference type="OrthoDB" id="19329at2759"/>
<evidence type="ECO:0000256" key="4">
    <source>
        <dbReference type="ARBA" id="ARBA00022723"/>
    </source>
</evidence>
<dbReference type="Gene3D" id="3.30.160.60">
    <property type="entry name" value="Classic Zinc Finger"/>
    <property type="match status" value="1"/>
</dbReference>
<feature type="compositionally biased region" description="Basic and acidic residues" evidence="10">
    <location>
        <begin position="366"/>
        <end position="376"/>
    </location>
</feature>
<dbReference type="GO" id="GO:0003676">
    <property type="term" value="F:nucleic acid binding"/>
    <property type="evidence" value="ECO:0007669"/>
    <property type="project" value="InterPro"/>
</dbReference>
<evidence type="ECO:0000256" key="10">
    <source>
        <dbReference type="SAM" id="MobiDB-lite"/>
    </source>
</evidence>
<dbReference type="RefSeq" id="XP_007729895.1">
    <property type="nucleotide sequence ID" value="XM_007731705.1"/>
</dbReference>
<feature type="compositionally biased region" description="Basic and acidic residues" evidence="10">
    <location>
        <begin position="106"/>
        <end position="121"/>
    </location>
</feature>
<dbReference type="InterPro" id="IPR022755">
    <property type="entry name" value="Znf_C2H2_jaz"/>
</dbReference>
<sequence>MAAVAPVDVTQTHPYTCNSCAVAFRNSDAQRTHMRSDWHRYNLKRRLAELPAVSSEDYNEKVLAAQATNKIAAAQAAFAKLCPTCQKTYYSENAYQNHLASKSHKTKELVGNRSSRGDESARIGSTASAVNSTAESEPRDPEAEAEFEKVVAGIKETSLQDVPAITRRPSAPAPDAEPREDHPISPEKPPVASIPVSRCLFCNYDSPSVKLSVAHMTKIHGLFVPEQNYLVDAEGLLRYMQGKVYENFECLYCHKLRGNAEGVQTHMRDKGHCKIAFETEEEMVEVGQFYDFSSTYSDEDADDSDAELEPKPNGGMHLDGEKQGEADDGWETDSSFSSLDTNDLASVPNDDRTSSYQRLPMHRHHSNTDPRPHRNADGFHSHAHQHNHAAFYDEYELYLPSGRIAGHRSLRKYYRQNLHSYPTAAERMERAQRLIEEGSSDAEMEDVEALPATPPRNSLMRRGEAGMLGVTAQQRRDVRTQEVRSRQNTQRAQNRYQAKLEKQNNFQKHFRDPLLQ</sequence>
<proteinExistence type="inferred from homology"/>
<evidence type="ECO:0000256" key="1">
    <source>
        <dbReference type="ARBA" id="ARBA00004496"/>
    </source>
</evidence>
<dbReference type="InterPro" id="IPR036236">
    <property type="entry name" value="Znf_C2H2_sf"/>
</dbReference>
<dbReference type="SMART" id="SM00451">
    <property type="entry name" value="ZnF_U1"/>
    <property type="match status" value="2"/>
</dbReference>
<keyword evidence="3" id="KW-0690">Ribosome biogenesis</keyword>
<feature type="compositionally biased region" description="Basic and acidic residues" evidence="10">
    <location>
        <begin position="474"/>
        <end position="485"/>
    </location>
</feature>
<feature type="region of interest" description="Disordered" evidence="10">
    <location>
        <begin position="100"/>
        <end position="146"/>
    </location>
</feature>
<dbReference type="GO" id="GO:0030687">
    <property type="term" value="C:preribosome, large subunit precursor"/>
    <property type="evidence" value="ECO:0007669"/>
    <property type="project" value="TreeGrafter"/>
</dbReference>
<feature type="compositionally biased region" description="Polar residues" evidence="10">
    <location>
        <begin position="123"/>
        <end position="135"/>
    </location>
</feature>
<dbReference type="InterPro" id="IPR040025">
    <property type="entry name" value="Znf622/Rei1/Reh1"/>
</dbReference>
<dbReference type="PROSITE" id="PS00028">
    <property type="entry name" value="ZINC_FINGER_C2H2_1"/>
    <property type="match status" value="2"/>
</dbReference>
<evidence type="ECO:0000313" key="13">
    <source>
        <dbReference type="Proteomes" id="UP000019478"/>
    </source>
</evidence>
<keyword evidence="5" id="KW-0677">Repeat</keyword>
<dbReference type="STRING" id="1182542.W9YTK5"/>
<dbReference type="InterPro" id="IPR003604">
    <property type="entry name" value="Matrin/U1-like-C_Znf_C2H2"/>
</dbReference>
<dbReference type="GO" id="GO:0008270">
    <property type="term" value="F:zinc ion binding"/>
    <property type="evidence" value="ECO:0007669"/>
    <property type="project" value="UniProtKB-KW"/>
</dbReference>
<dbReference type="PANTHER" id="PTHR13182:SF8">
    <property type="entry name" value="CYTOPLASMIC 60S SUBUNIT BIOGENESIS FACTOR ZNF622"/>
    <property type="match status" value="1"/>
</dbReference>